<dbReference type="AlphaFoldDB" id="A0A0F9EZL3"/>
<dbReference type="Gene3D" id="3.40.50.300">
    <property type="entry name" value="P-loop containing nucleotide triphosphate hydrolases"/>
    <property type="match status" value="1"/>
</dbReference>
<dbReference type="GO" id="GO:0005886">
    <property type="term" value="C:plasma membrane"/>
    <property type="evidence" value="ECO:0007669"/>
    <property type="project" value="TreeGrafter"/>
</dbReference>
<comment type="caution">
    <text evidence="4">The sequence shown here is derived from an EMBL/GenBank/DDBJ whole genome shotgun (WGS) entry which is preliminary data.</text>
</comment>
<evidence type="ECO:0000313" key="4">
    <source>
        <dbReference type="EMBL" id="KKL79573.1"/>
    </source>
</evidence>
<gene>
    <name evidence="4" type="ORF">LCGC14_2013480</name>
</gene>
<evidence type="ECO:0000256" key="2">
    <source>
        <dbReference type="ARBA" id="ARBA00022741"/>
    </source>
</evidence>
<accession>A0A0F9EZL3</accession>
<dbReference type="EMBL" id="LAZR01023130">
    <property type="protein sequence ID" value="KKL79573.1"/>
    <property type="molecule type" value="Genomic_DNA"/>
</dbReference>
<dbReference type="GO" id="GO:0005524">
    <property type="term" value="F:ATP binding"/>
    <property type="evidence" value="ECO:0007669"/>
    <property type="project" value="UniProtKB-KW"/>
</dbReference>
<keyword evidence="2" id="KW-0547">Nucleotide-binding</keyword>
<dbReference type="InterPro" id="IPR051120">
    <property type="entry name" value="ABC_AA/LPS_Transport"/>
</dbReference>
<dbReference type="PANTHER" id="PTHR45772">
    <property type="entry name" value="CONSERVED COMPONENT OF ABC TRANSPORTER FOR NATURAL AMINO ACIDS-RELATED"/>
    <property type="match status" value="1"/>
</dbReference>
<protein>
    <recommendedName>
        <fullName evidence="5">Branched-chain amino acid ATP-binding cassette transporter C-terminal domain-containing protein</fullName>
    </recommendedName>
</protein>
<evidence type="ECO:0000256" key="1">
    <source>
        <dbReference type="ARBA" id="ARBA00022448"/>
    </source>
</evidence>
<dbReference type="PANTHER" id="PTHR45772:SF2">
    <property type="entry name" value="ABC TRANSPORTER ATP-BINDING PROTEIN"/>
    <property type="match status" value="1"/>
</dbReference>
<evidence type="ECO:0008006" key="5">
    <source>
        <dbReference type="Google" id="ProtNLM"/>
    </source>
</evidence>
<proteinExistence type="predicted"/>
<dbReference type="InterPro" id="IPR027417">
    <property type="entry name" value="P-loop_NTPase"/>
</dbReference>
<keyword evidence="3" id="KW-0067">ATP-binding</keyword>
<keyword evidence="1" id="KW-0813">Transport</keyword>
<name>A0A0F9EZL3_9ZZZZ</name>
<dbReference type="SUPFAM" id="SSF52540">
    <property type="entry name" value="P-loop containing nucleoside triphosphate hydrolases"/>
    <property type="match status" value="1"/>
</dbReference>
<organism evidence="4">
    <name type="scientific">marine sediment metagenome</name>
    <dbReference type="NCBI Taxonomy" id="412755"/>
    <lineage>
        <taxon>unclassified sequences</taxon>
        <taxon>metagenomes</taxon>
        <taxon>ecological metagenomes</taxon>
    </lineage>
</organism>
<sequence>MSVGSLKAYPSRTSYLAACKLRLGRGPTQNEAKFLAEIDAVMALTELTDHADTTIDALPYGYCRMAEVARALIACPHTLFLDEPAAGLSEAEMEMLARVIRTMKQNGLTILLIDHHMDFLADLVDDVVVLDAGQVIYRGDIDGMRKDQAVISAYLGDDVEGGVS</sequence>
<reference evidence="4" key="1">
    <citation type="journal article" date="2015" name="Nature">
        <title>Complex archaea that bridge the gap between prokaryotes and eukaryotes.</title>
        <authorList>
            <person name="Spang A."/>
            <person name="Saw J.H."/>
            <person name="Jorgensen S.L."/>
            <person name="Zaremba-Niedzwiedzka K."/>
            <person name="Martijn J."/>
            <person name="Lind A.E."/>
            <person name="van Eijk R."/>
            <person name="Schleper C."/>
            <person name="Guy L."/>
            <person name="Ettema T.J."/>
        </authorList>
    </citation>
    <scope>NUCLEOTIDE SEQUENCE</scope>
</reference>
<evidence type="ECO:0000256" key="3">
    <source>
        <dbReference type="ARBA" id="ARBA00022840"/>
    </source>
</evidence>
<feature type="non-terminal residue" evidence="4">
    <location>
        <position position="1"/>
    </location>
</feature>